<protein>
    <recommendedName>
        <fullName evidence="6">Aminotransferase</fullName>
    </recommendedName>
</protein>
<dbReference type="SUPFAM" id="SSF53383">
    <property type="entry name" value="PLP-dependent transferases"/>
    <property type="match status" value="1"/>
</dbReference>
<dbReference type="GO" id="GO:0030170">
    <property type="term" value="F:pyridoxal phosphate binding"/>
    <property type="evidence" value="ECO:0007669"/>
    <property type="project" value="InterPro"/>
</dbReference>
<dbReference type="PANTHER" id="PTHR43094">
    <property type="entry name" value="AMINOTRANSFERASE"/>
    <property type="match status" value="1"/>
</dbReference>
<evidence type="ECO:0000313" key="4">
    <source>
        <dbReference type="EMBL" id="KAG4413318.1"/>
    </source>
</evidence>
<comment type="caution">
    <text evidence="4">The sequence shown here is derived from an EMBL/GenBank/DDBJ whole genome shotgun (WGS) entry which is preliminary data.</text>
</comment>
<dbReference type="InterPro" id="IPR015424">
    <property type="entry name" value="PyrdxlP-dep_Trfase"/>
</dbReference>
<evidence type="ECO:0000256" key="2">
    <source>
        <dbReference type="ARBA" id="ARBA00022898"/>
    </source>
</evidence>
<dbReference type="Proteomes" id="UP000664132">
    <property type="component" value="Unassembled WGS sequence"/>
</dbReference>
<evidence type="ECO:0000256" key="3">
    <source>
        <dbReference type="RuleBase" id="RU003560"/>
    </source>
</evidence>
<comment type="similarity">
    <text evidence="1 3">Belongs to the class-III pyridoxal-phosphate-dependent aminotransferase family.</text>
</comment>
<evidence type="ECO:0008006" key="6">
    <source>
        <dbReference type="Google" id="ProtNLM"/>
    </source>
</evidence>
<keyword evidence="2 3" id="KW-0663">Pyridoxal phosphate</keyword>
<evidence type="ECO:0000313" key="5">
    <source>
        <dbReference type="Proteomes" id="UP000664132"/>
    </source>
</evidence>
<organism evidence="4 5">
    <name type="scientific">Cadophora malorum</name>
    <dbReference type="NCBI Taxonomy" id="108018"/>
    <lineage>
        <taxon>Eukaryota</taxon>
        <taxon>Fungi</taxon>
        <taxon>Dikarya</taxon>
        <taxon>Ascomycota</taxon>
        <taxon>Pezizomycotina</taxon>
        <taxon>Leotiomycetes</taxon>
        <taxon>Helotiales</taxon>
        <taxon>Ploettnerulaceae</taxon>
        <taxon>Cadophora</taxon>
    </lineage>
</organism>
<sequence length="482" mass="52434">MNNEPHLPSNSVTQPVKTNFPQAAKQQSCDASEISLLHRSLLTRPHTVEFASGSYLFLANGRKILDGCGGAAVSIIGHGNSEVTSAVLTQMQKVSYVHTATYTTSSAEDLAHFLLHDPTSTFEHHLEKAYFVGSGSEANDSAMKLARQYFVEKGELDRTIFVARRQGYHGSTVGAMSISANVARKVQFEGVLTLPNVVHVAPAYAYQYKLDSETEVEYSERLVRELDEEFQRLGPENVIAFFAETVVGATTGCVTAPPGYFAGVRKVCDKYGILFILDEVMCGMGRTGTTFAFEQEDVVPDIVSIGKGLGGGYAPIAGVLVGKKVVDVLRAGTAAFNHGHTYQAHPVSCAAALAVQTIVRREKLVDQCRESGKLLERMLRARLESKKYVGDIRGRGLFWGVEFVKNKEIRVPFPKVVAFGHRLQQKIFDLGVAVYPGTGTVDGVKGDHILISPPFNVSADELELIVDALARAYVSTEKEVDG</sequence>
<dbReference type="PANTHER" id="PTHR43094:SF1">
    <property type="entry name" value="AMINOTRANSFERASE CLASS-III"/>
    <property type="match status" value="1"/>
</dbReference>
<dbReference type="InterPro" id="IPR015422">
    <property type="entry name" value="PyrdxlP-dep_Trfase_small"/>
</dbReference>
<dbReference type="PROSITE" id="PS00600">
    <property type="entry name" value="AA_TRANSFER_CLASS_3"/>
    <property type="match status" value="1"/>
</dbReference>
<keyword evidence="5" id="KW-1185">Reference proteome</keyword>
<dbReference type="GO" id="GO:0005829">
    <property type="term" value="C:cytosol"/>
    <property type="evidence" value="ECO:0007669"/>
    <property type="project" value="TreeGrafter"/>
</dbReference>
<dbReference type="InterPro" id="IPR015421">
    <property type="entry name" value="PyrdxlP-dep_Trfase_major"/>
</dbReference>
<dbReference type="OrthoDB" id="5419315at2759"/>
<reference evidence="4" key="1">
    <citation type="submission" date="2021-02" db="EMBL/GenBank/DDBJ databases">
        <title>Genome sequence Cadophora malorum strain M34.</title>
        <authorList>
            <person name="Stefanovic E."/>
            <person name="Vu D."/>
            <person name="Scully C."/>
            <person name="Dijksterhuis J."/>
            <person name="Roader J."/>
            <person name="Houbraken J."/>
        </authorList>
    </citation>
    <scope>NUCLEOTIDE SEQUENCE</scope>
    <source>
        <strain evidence="4">M34</strain>
    </source>
</reference>
<dbReference type="InterPro" id="IPR049704">
    <property type="entry name" value="Aminotrans_3_PPA_site"/>
</dbReference>
<dbReference type="CDD" id="cd00610">
    <property type="entry name" value="OAT_like"/>
    <property type="match status" value="1"/>
</dbReference>
<dbReference type="InterPro" id="IPR005814">
    <property type="entry name" value="Aminotrans_3"/>
</dbReference>
<gene>
    <name evidence="4" type="ORF">IFR04_013543</name>
</gene>
<dbReference type="GO" id="GO:0008483">
    <property type="term" value="F:transaminase activity"/>
    <property type="evidence" value="ECO:0007669"/>
    <property type="project" value="InterPro"/>
</dbReference>
<accession>A0A8H7T6N4</accession>
<dbReference type="EMBL" id="JAFJYH010000321">
    <property type="protein sequence ID" value="KAG4413318.1"/>
    <property type="molecule type" value="Genomic_DNA"/>
</dbReference>
<dbReference type="Gene3D" id="3.90.1150.10">
    <property type="entry name" value="Aspartate Aminotransferase, domain 1"/>
    <property type="match status" value="1"/>
</dbReference>
<dbReference type="NCBIfam" id="NF005685">
    <property type="entry name" value="PRK07483.1"/>
    <property type="match status" value="1"/>
</dbReference>
<dbReference type="AlphaFoldDB" id="A0A8H7T6N4"/>
<dbReference type="Pfam" id="PF00202">
    <property type="entry name" value="Aminotran_3"/>
    <property type="match status" value="1"/>
</dbReference>
<name>A0A8H7T6N4_9HELO</name>
<evidence type="ECO:0000256" key="1">
    <source>
        <dbReference type="ARBA" id="ARBA00008954"/>
    </source>
</evidence>
<dbReference type="Gene3D" id="3.40.640.10">
    <property type="entry name" value="Type I PLP-dependent aspartate aminotransferase-like (Major domain)"/>
    <property type="match status" value="1"/>
</dbReference>
<proteinExistence type="inferred from homology"/>